<evidence type="ECO:0000259" key="3">
    <source>
        <dbReference type="Pfam" id="PF13476"/>
    </source>
</evidence>
<dbReference type="GO" id="GO:0005524">
    <property type="term" value="F:ATP binding"/>
    <property type="evidence" value="ECO:0007669"/>
    <property type="project" value="InterPro"/>
</dbReference>
<feature type="domain" description="DUF3696" evidence="1">
    <location>
        <begin position="316"/>
        <end position="363"/>
    </location>
</feature>
<feature type="domain" description="ATPase AAA-type core" evidence="2">
    <location>
        <begin position="220"/>
        <end position="302"/>
    </location>
</feature>
<gene>
    <name evidence="4" type="ORF">CYFUS_004297</name>
</gene>
<dbReference type="GO" id="GO:0016887">
    <property type="term" value="F:ATP hydrolysis activity"/>
    <property type="evidence" value="ECO:0007669"/>
    <property type="project" value="InterPro"/>
</dbReference>
<evidence type="ECO:0000313" key="4">
    <source>
        <dbReference type="EMBL" id="ATB38862.1"/>
    </source>
</evidence>
<sequence length="372" mass="40294">MITTLQITGFKRFASCSLDLAPLTVLTGLNGAGKTTVIQALLLAREASTPGARTVPLNGPFGLELGSAQDVLNLHTAVDTSEIVLSMLMDDGTEVRFLLDARDETLLHLPIKDPPKQVPQALGGPHRAFTYLCAERLGPRDVLGASARPADDLSVGVRGEFCAQVLALHGLKEKVSPGRMHPERHGDVDAFLKYQVEAWLSDIARPTEINTDWFPNTSVTALRFRTPGGDWVRAPNMGFGVSYSLPIVLAGLFTPAGGLLIVENPEAHLHPAGQSRMGTFLATLARDGVQVLVETHSDHVLNGIRRAIGEHQLLGADQALVHFFDMQAGGQPERSTLRFTPAGGLSDWPRKFFDQYQLDVAALARVRRSPPR</sequence>
<dbReference type="Pfam" id="PF12476">
    <property type="entry name" value="DUF3696"/>
    <property type="match status" value="1"/>
</dbReference>
<dbReference type="PIRSF" id="PIRSF034888">
    <property type="entry name" value="P-loop_UCP034888"/>
    <property type="match status" value="1"/>
</dbReference>
<dbReference type="PANTHER" id="PTHR43581">
    <property type="entry name" value="ATP/GTP PHOSPHATASE"/>
    <property type="match status" value="1"/>
</dbReference>
<evidence type="ECO:0000313" key="5">
    <source>
        <dbReference type="Proteomes" id="UP000217257"/>
    </source>
</evidence>
<dbReference type="InterPro" id="IPR027417">
    <property type="entry name" value="P-loop_NTPase"/>
</dbReference>
<dbReference type="Proteomes" id="UP000217257">
    <property type="component" value="Chromosome"/>
</dbReference>
<dbReference type="PANTHER" id="PTHR43581:SF2">
    <property type="entry name" value="EXCINUCLEASE ATPASE SUBUNIT"/>
    <property type="match status" value="1"/>
</dbReference>
<reference evidence="4 5" key="1">
    <citation type="submission" date="2017-06" db="EMBL/GenBank/DDBJ databases">
        <title>Sequencing and comparative analysis of myxobacterial genomes.</title>
        <authorList>
            <person name="Rupp O."/>
            <person name="Goesmann A."/>
            <person name="Sogaard-Andersen L."/>
        </authorList>
    </citation>
    <scope>NUCLEOTIDE SEQUENCE [LARGE SCALE GENOMIC DNA]</scope>
    <source>
        <strain evidence="4 5">DSM 52655</strain>
    </source>
</reference>
<dbReference type="InterPro" id="IPR014592">
    <property type="entry name" value="P-loop_UCP034888"/>
</dbReference>
<dbReference type="AlphaFoldDB" id="A0A250J5X1"/>
<name>A0A250J5X1_9BACT</name>
<dbReference type="InterPro" id="IPR038729">
    <property type="entry name" value="Rad50/SbcC_AAA"/>
</dbReference>
<dbReference type="EMBL" id="CP022098">
    <property type="protein sequence ID" value="ATB38862.1"/>
    <property type="molecule type" value="Genomic_DNA"/>
</dbReference>
<dbReference type="InterPro" id="IPR051396">
    <property type="entry name" value="Bact_Antivir_Def_Nuclease"/>
</dbReference>
<evidence type="ECO:0000259" key="1">
    <source>
        <dbReference type="Pfam" id="PF12476"/>
    </source>
</evidence>
<evidence type="ECO:0008006" key="6">
    <source>
        <dbReference type="Google" id="ProtNLM"/>
    </source>
</evidence>
<dbReference type="Pfam" id="PF13476">
    <property type="entry name" value="AAA_23"/>
    <property type="match status" value="1"/>
</dbReference>
<feature type="domain" description="Rad50/SbcC-type AAA" evidence="3">
    <location>
        <begin position="5"/>
        <end position="44"/>
    </location>
</feature>
<accession>A0A250J5X1</accession>
<dbReference type="KEGG" id="cfus:CYFUS_004297"/>
<dbReference type="InterPro" id="IPR003959">
    <property type="entry name" value="ATPase_AAA_core"/>
</dbReference>
<organism evidence="4 5">
    <name type="scientific">Cystobacter fuscus</name>
    <dbReference type="NCBI Taxonomy" id="43"/>
    <lineage>
        <taxon>Bacteria</taxon>
        <taxon>Pseudomonadati</taxon>
        <taxon>Myxococcota</taxon>
        <taxon>Myxococcia</taxon>
        <taxon>Myxococcales</taxon>
        <taxon>Cystobacterineae</taxon>
        <taxon>Archangiaceae</taxon>
        <taxon>Cystobacter</taxon>
    </lineage>
</organism>
<dbReference type="RefSeq" id="WP_095986966.1">
    <property type="nucleotide sequence ID" value="NZ_CP022098.1"/>
</dbReference>
<dbReference type="InterPro" id="IPR022532">
    <property type="entry name" value="DUF3696"/>
</dbReference>
<dbReference type="Pfam" id="PF13304">
    <property type="entry name" value="AAA_21"/>
    <property type="match status" value="1"/>
</dbReference>
<proteinExistence type="predicted"/>
<protein>
    <recommendedName>
        <fullName evidence="6">DUF3696 domain-containing protein</fullName>
    </recommendedName>
</protein>
<dbReference type="Gene3D" id="3.40.50.300">
    <property type="entry name" value="P-loop containing nucleotide triphosphate hydrolases"/>
    <property type="match status" value="2"/>
</dbReference>
<dbReference type="SUPFAM" id="SSF52540">
    <property type="entry name" value="P-loop containing nucleoside triphosphate hydrolases"/>
    <property type="match status" value="2"/>
</dbReference>
<evidence type="ECO:0000259" key="2">
    <source>
        <dbReference type="Pfam" id="PF13304"/>
    </source>
</evidence>